<feature type="transmembrane region" description="Helical" evidence="2">
    <location>
        <begin position="90"/>
        <end position="108"/>
    </location>
</feature>
<dbReference type="Pfam" id="PF07698">
    <property type="entry name" value="7TM-7TMR_HD"/>
    <property type="match status" value="1"/>
</dbReference>
<dbReference type="Gene3D" id="1.10.3210.10">
    <property type="entry name" value="Hypothetical protein af1432"/>
    <property type="match status" value="1"/>
</dbReference>
<dbReference type="SMART" id="SM00471">
    <property type="entry name" value="HDc"/>
    <property type="match status" value="1"/>
</dbReference>
<dbReference type="InterPro" id="IPR003607">
    <property type="entry name" value="HD/PDEase_dom"/>
</dbReference>
<evidence type="ECO:0000313" key="4">
    <source>
        <dbReference type="EMBL" id="ASV76633.1"/>
    </source>
</evidence>
<feature type="region of interest" description="Disordered" evidence="1">
    <location>
        <begin position="377"/>
        <end position="397"/>
    </location>
</feature>
<dbReference type="GO" id="GO:0016787">
    <property type="term" value="F:hydrolase activity"/>
    <property type="evidence" value="ECO:0007669"/>
    <property type="project" value="UniProtKB-KW"/>
</dbReference>
<dbReference type="Proteomes" id="UP000215086">
    <property type="component" value="Chromosome"/>
</dbReference>
<sequence>MLPPQPERPGNLAIDARYGLPAGTLHWHLLRGSESEAAESEEGLPPGRVAWFHAVEQFIAVWLLMAGLLGVVALYLFFRERRVLVKLHSLTSVLVLLVVTVTLAQWLAREVPYAELIPMIIFGQTLAVAYHRELALLFAGVMIVAVVLGTGMEVGAVLLWGAVVAWAILQLDSIRTRTKLLYVSMGAAVVGVAVRLLVALLNRVPVDAVLLAELGRLALACVVSGFLMEGLLPFVERFFGVLTDMSLLELSDLSHPLLRELARRAPSTYNHSINVGALAEAAAESIGARGLLVRVGAYFHDIGKMLKPGYFIENQADAPSKHETLEPTMSSLVIIAHVKDGADLARQHHLPELIIDFIEQHHGTTLVEYFYERARGKQESQPEAPKVDENNFRYPGPRPQTKEAAVLMLADAVESAVRSLKDPAPSRIEAVVRDIAEKKLHEGQFDDTNLTLRELRTIEDSLIKSLVAMYHGRIKYPERRTEDRKETERRSESVTAPHRQQATARANGNNSPKNSGGGDTSNAAVSPAGGQTGSPSENG</sequence>
<feature type="compositionally biased region" description="Basic and acidic residues" evidence="1">
    <location>
        <begin position="478"/>
        <end position="492"/>
    </location>
</feature>
<dbReference type="InterPro" id="IPR006675">
    <property type="entry name" value="HDIG_dom"/>
</dbReference>
<dbReference type="AlphaFoldDB" id="A0A286RL01"/>
<dbReference type="NCBIfam" id="TIGR00277">
    <property type="entry name" value="HDIG"/>
    <property type="match status" value="1"/>
</dbReference>
<feature type="domain" description="HD/PDEase" evidence="3">
    <location>
        <begin position="264"/>
        <end position="425"/>
    </location>
</feature>
<keyword evidence="2" id="KW-0812">Transmembrane</keyword>
<keyword evidence="5" id="KW-1185">Reference proteome</keyword>
<feature type="transmembrane region" description="Helical" evidence="2">
    <location>
        <begin position="180"/>
        <end position="202"/>
    </location>
</feature>
<dbReference type="SUPFAM" id="SSF109604">
    <property type="entry name" value="HD-domain/PDEase-like"/>
    <property type="match status" value="1"/>
</dbReference>
<evidence type="ECO:0000259" key="3">
    <source>
        <dbReference type="SMART" id="SM00471"/>
    </source>
</evidence>
<feature type="transmembrane region" description="Helical" evidence="2">
    <location>
        <begin position="214"/>
        <end position="235"/>
    </location>
</feature>
<feature type="transmembrane region" description="Helical" evidence="2">
    <location>
        <begin position="135"/>
        <end position="168"/>
    </location>
</feature>
<reference evidence="4 5" key="1">
    <citation type="journal article" name="Front. Microbiol.">
        <title>Sugar Metabolism of the First Thermophilic Planctomycete Thermogutta terrifontis: Comparative Genomic and Transcriptomic Approaches.</title>
        <authorList>
            <person name="Elcheninov A.G."/>
            <person name="Menzel P."/>
            <person name="Gudbergsdottir S.R."/>
            <person name="Slesarev A.I."/>
            <person name="Kadnikov V.V."/>
            <person name="Krogh A."/>
            <person name="Bonch-Osmolovskaya E.A."/>
            <person name="Peng X."/>
            <person name="Kublanov I.V."/>
        </authorList>
    </citation>
    <scope>NUCLEOTIDE SEQUENCE [LARGE SCALE GENOMIC DNA]</scope>
    <source>
        <strain evidence="4 5">R1</strain>
    </source>
</reference>
<dbReference type="KEGG" id="ttf:THTE_4032"/>
<feature type="compositionally biased region" description="Basic and acidic residues" evidence="1">
    <location>
        <begin position="377"/>
        <end position="391"/>
    </location>
</feature>
<feature type="transmembrane region" description="Helical" evidence="2">
    <location>
        <begin position="59"/>
        <end position="78"/>
    </location>
</feature>
<dbReference type="Pfam" id="PF01966">
    <property type="entry name" value="HD"/>
    <property type="match status" value="1"/>
</dbReference>
<keyword evidence="4" id="KW-0378">Hydrolase</keyword>
<keyword evidence="2" id="KW-0472">Membrane</keyword>
<evidence type="ECO:0000256" key="1">
    <source>
        <dbReference type="SAM" id="MobiDB-lite"/>
    </source>
</evidence>
<dbReference type="PANTHER" id="PTHR36442">
    <property type="entry name" value="CYCLIC-DI-AMP PHOSPHODIESTERASE PGPH"/>
    <property type="match status" value="1"/>
</dbReference>
<keyword evidence="2" id="KW-1133">Transmembrane helix</keyword>
<dbReference type="InterPro" id="IPR006674">
    <property type="entry name" value="HD_domain"/>
</dbReference>
<dbReference type="InterPro" id="IPR011621">
    <property type="entry name" value="Metal-dep_PHydrolase_7TM_intra"/>
</dbReference>
<evidence type="ECO:0000256" key="2">
    <source>
        <dbReference type="SAM" id="Phobius"/>
    </source>
</evidence>
<dbReference type="EMBL" id="CP018477">
    <property type="protein sequence ID" value="ASV76633.1"/>
    <property type="molecule type" value="Genomic_DNA"/>
</dbReference>
<name>A0A286RL01_9BACT</name>
<feature type="region of interest" description="Disordered" evidence="1">
    <location>
        <begin position="478"/>
        <end position="539"/>
    </location>
</feature>
<protein>
    <submittedName>
        <fullName evidence="4">Membrane protein containing HD superfamily hydrolase domain</fullName>
    </submittedName>
</protein>
<accession>A0A286RL01</accession>
<dbReference type="InterPro" id="IPR052722">
    <property type="entry name" value="PgpH_phosphodiesterase"/>
</dbReference>
<dbReference type="PANTHER" id="PTHR36442:SF1">
    <property type="entry name" value="CYCLIC-DI-AMP PHOSPHODIESTERASE PGPH"/>
    <property type="match status" value="1"/>
</dbReference>
<evidence type="ECO:0000313" key="5">
    <source>
        <dbReference type="Proteomes" id="UP000215086"/>
    </source>
</evidence>
<organism evidence="4 5">
    <name type="scientific">Thermogutta terrifontis</name>
    <dbReference type="NCBI Taxonomy" id="1331910"/>
    <lineage>
        <taxon>Bacteria</taxon>
        <taxon>Pseudomonadati</taxon>
        <taxon>Planctomycetota</taxon>
        <taxon>Planctomycetia</taxon>
        <taxon>Pirellulales</taxon>
        <taxon>Thermoguttaceae</taxon>
        <taxon>Thermogutta</taxon>
    </lineage>
</organism>
<proteinExistence type="predicted"/>
<gene>
    <name evidence="4" type="ORF">THTE_4032</name>
</gene>
<dbReference type="CDD" id="cd00077">
    <property type="entry name" value="HDc"/>
    <property type="match status" value="1"/>
</dbReference>